<keyword evidence="1" id="KW-0812">Transmembrane</keyword>
<evidence type="ECO:0000313" key="2">
    <source>
        <dbReference type="EMBL" id="KAJ8952750.1"/>
    </source>
</evidence>
<feature type="transmembrane region" description="Helical" evidence="1">
    <location>
        <begin position="317"/>
        <end position="339"/>
    </location>
</feature>
<dbReference type="PANTHER" id="PTHR47331">
    <property type="entry name" value="PHD-TYPE DOMAIN-CONTAINING PROTEIN"/>
    <property type="match status" value="1"/>
</dbReference>
<dbReference type="Proteomes" id="UP001162162">
    <property type="component" value="Unassembled WGS sequence"/>
</dbReference>
<gene>
    <name evidence="2" type="ORF">NQ318_008064</name>
</gene>
<evidence type="ECO:0000256" key="1">
    <source>
        <dbReference type="SAM" id="Phobius"/>
    </source>
</evidence>
<comment type="caution">
    <text evidence="2">The sequence shown here is derived from an EMBL/GenBank/DDBJ whole genome shotgun (WGS) entry which is preliminary data.</text>
</comment>
<proteinExistence type="predicted"/>
<keyword evidence="1" id="KW-1133">Transmembrane helix</keyword>
<keyword evidence="3" id="KW-1185">Reference proteome</keyword>
<dbReference type="EMBL" id="JAPWTK010000064">
    <property type="protein sequence ID" value="KAJ8952750.1"/>
    <property type="molecule type" value="Genomic_DNA"/>
</dbReference>
<keyword evidence="1" id="KW-0472">Membrane</keyword>
<dbReference type="AlphaFoldDB" id="A0AAV8YPE0"/>
<evidence type="ECO:0000313" key="3">
    <source>
        <dbReference type="Proteomes" id="UP001162162"/>
    </source>
</evidence>
<sequence>MVTKYIIQLFWTLGLDWDQSPPNDVLLLWDRYKRELPLLSQVLFLRRRFQYPLQVQIPRQIKIPDNWSCEYHGFCDASSKGYSAVVYFRVLGQNSDVSVYCVCAKSKIAPLRRISIPRFELCAAVLLSDLISFVLFTYDAIKFSKIFAWSDSTVTLAWIKSSPHRWKTFVSNRVSFIQDKISPENWLHISSKNNPAALASRGLFPSELFHNSLWWAGPAFLKDASASSVIPSEIPLSEEAFQEERKTSLNSVASTEFFETLLNNYSSLNHLQCVIAYILRFVFNLKNPANRHSLSLSFFDLNQALLILIKYTQQKHFFVLFWMIRIFYGLVVACIIPTLPMIKKTPSIVAPL</sequence>
<dbReference type="Pfam" id="PF05380">
    <property type="entry name" value="Peptidase_A17"/>
    <property type="match status" value="1"/>
</dbReference>
<reference evidence="2" key="1">
    <citation type="journal article" date="2023" name="Insect Mol. Biol.">
        <title>Genome sequencing provides insights into the evolution of gene families encoding plant cell wall-degrading enzymes in longhorned beetles.</title>
        <authorList>
            <person name="Shin N.R."/>
            <person name="Okamura Y."/>
            <person name="Kirsch R."/>
            <person name="Pauchet Y."/>
        </authorList>
    </citation>
    <scope>NUCLEOTIDE SEQUENCE</scope>
    <source>
        <strain evidence="2">AMC_N1</strain>
    </source>
</reference>
<accession>A0AAV8YPE0</accession>
<name>A0AAV8YPE0_9CUCU</name>
<organism evidence="2 3">
    <name type="scientific">Aromia moschata</name>
    <dbReference type="NCBI Taxonomy" id="1265417"/>
    <lineage>
        <taxon>Eukaryota</taxon>
        <taxon>Metazoa</taxon>
        <taxon>Ecdysozoa</taxon>
        <taxon>Arthropoda</taxon>
        <taxon>Hexapoda</taxon>
        <taxon>Insecta</taxon>
        <taxon>Pterygota</taxon>
        <taxon>Neoptera</taxon>
        <taxon>Endopterygota</taxon>
        <taxon>Coleoptera</taxon>
        <taxon>Polyphaga</taxon>
        <taxon>Cucujiformia</taxon>
        <taxon>Chrysomeloidea</taxon>
        <taxon>Cerambycidae</taxon>
        <taxon>Cerambycinae</taxon>
        <taxon>Callichromatini</taxon>
        <taxon>Aromia</taxon>
    </lineage>
</organism>
<dbReference type="InterPro" id="IPR008042">
    <property type="entry name" value="Retrotrans_Pao"/>
</dbReference>
<protein>
    <recommendedName>
        <fullName evidence="4">Reverse transcriptase zinc-binding domain-containing protein</fullName>
    </recommendedName>
</protein>
<evidence type="ECO:0008006" key="4">
    <source>
        <dbReference type="Google" id="ProtNLM"/>
    </source>
</evidence>